<dbReference type="EMBL" id="JAATJV010453100">
    <property type="protein sequence ID" value="MBZ3891773.1"/>
    <property type="molecule type" value="Genomic_DNA"/>
</dbReference>
<organism evidence="2 3">
    <name type="scientific">Sciurus carolinensis</name>
    <name type="common">Eastern gray squirrel</name>
    <dbReference type="NCBI Taxonomy" id="30640"/>
    <lineage>
        <taxon>Eukaryota</taxon>
        <taxon>Metazoa</taxon>
        <taxon>Chordata</taxon>
        <taxon>Craniata</taxon>
        <taxon>Vertebrata</taxon>
        <taxon>Euteleostomi</taxon>
        <taxon>Mammalia</taxon>
        <taxon>Eutheria</taxon>
        <taxon>Euarchontoglires</taxon>
        <taxon>Glires</taxon>
        <taxon>Rodentia</taxon>
        <taxon>Sciuromorpha</taxon>
        <taxon>Sciuridae</taxon>
        <taxon>Sciurinae</taxon>
        <taxon>Sciurini</taxon>
        <taxon>Sciurus</taxon>
    </lineage>
</organism>
<evidence type="ECO:0000256" key="1">
    <source>
        <dbReference type="SAM" id="MobiDB-lite"/>
    </source>
</evidence>
<protein>
    <submittedName>
        <fullName evidence="2">Transcriptional adapter 1</fullName>
    </submittedName>
</protein>
<name>A0AA41NKA6_SCICA</name>
<dbReference type="AlphaFoldDB" id="A0AA41NKA6"/>
<sequence>MLDLCPGRGGGSTTKPGKPKVKKKLSFVRSLTRFQSQNPLSGAQQFVAKDSRMTMKLCSHMTMLPTCGQLEERMIMKAYEYGLDNVAADAISAMVYAMESHLKDILTSVVSRRKTHRLVAYNSLIEGPPATSAPCAGQNPAVHLILDAVEQQVALLLACPGDTLPVPLPQLNMYDLLEALQVHREVIPIHAVYAFNIERIIMKLLAPKSQGASARPSPTPVPGSQGGGFALLTGI</sequence>
<evidence type="ECO:0000313" key="3">
    <source>
        <dbReference type="Proteomes" id="UP001166674"/>
    </source>
</evidence>
<accession>A0AA41NKA6</accession>
<dbReference type="Pfam" id="PF12767">
    <property type="entry name" value="SAGA-Tad1"/>
    <property type="match status" value="1"/>
</dbReference>
<evidence type="ECO:0000313" key="2">
    <source>
        <dbReference type="EMBL" id="MBZ3891773.1"/>
    </source>
</evidence>
<comment type="caution">
    <text evidence="2">The sequence shown here is derived from an EMBL/GenBank/DDBJ whole genome shotgun (WGS) entry which is preliminary data.</text>
</comment>
<reference evidence="2" key="1">
    <citation type="submission" date="2020-03" db="EMBL/GenBank/DDBJ databases">
        <title>Studies in the Genomics of Life Span.</title>
        <authorList>
            <person name="Glass D."/>
        </authorList>
    </citation>
    <scope>NUCLEOTIDE SEQUENCE</scope>
    <source>
        <strain evidence="2">SUZIE</strain>
        <tissue evidence="2">Muscle</tissue>
    </source>
</reference>
<gene>
    <name evidence="2" type="ORF">SUZIE_214625</name>
</gene>
<dbReference type="GO" id="GO:0070461">
    <property type="term" value="C:SAGA-type complex"/>
    <property type="evidence" value="ECO:0007669"/>
    <property type="project" value="InterPro"/>
</dbReference>
<proteinExistence type="predicted"/>
<keyword evidence="3" id="KW-1185">Reference proteome</keyword>
<dbReference type="Proteomes" id="UP001166674">
    <property type="component" value="Unassembled WGS sequence"/>
</dbReference>
<dbReference type="InterPro" id="IPR024738">
    <property type="entry name" value="Hfi1/Tada1"/>
</dbReference>
<feature type="region of interest" description="Disordered" evidence="1">
    <location>
        <begin position="1"/>
        <end position="22"/>
    </location>
</feature>